<evidence type="ECO:0000313" key="4">
    <source>
        <dbReference type="EMBL" id="KAF6208454.1"/>
    </source>
</evidence>
<dbReference type="EMBL" id="WIXP02000007">
    <property type="protein sequence ID" value="KAF6208454.1"/>
    <property type="molecule type" value="Genomic_DNA"/>
</dbReference>
<proteinExistence type="predicted"/>
<dbReference type="InterPro" id="IPR052441">
    <property type="entry name" value="Armadillo-Ser/Thr_Kinase"/>
</dbReference>
<feature type="domain" description="EDR1/CTR1/ARMC3-like peptidase-like" evidence="3">
    <location>
        <begin position="1115"/>
        <end position="1231"/>
    </location>
</feature>
<dbReference type="InterPro" id="IPR016024">
    <property type="entry name" value="ARM-type_fold"/>
</dbReference>
<feature type="region of interest" description="Disordered" evidence="2">
    <location>
        <begin position="232"/>
        <end position="272"/>
    </location>
</feature>
<comment type="caution">
    <text evidence="4">The sequence shown here is derived from an EMBL/GenBank/DDBJ whole genome shotgun (WGS) entry which is preliminary data.</text>
</comment>
<evidence type="ECO:0000313" key="5">
    <source>
        <dbReference type="Proteomes" id="UP000466442"/>
    </source>
</evidence>
<dbReference type="OrthoDB" id="6614011at2759"/>
<dbReference type="Gene3D" id="1.25.10.10">
    <property type="entry name" value="Leucine-rich Repeat Variant"/>
    <property type="match status" value="2"/>
</dbReference>
<dbReference type="Proteomes" id="UP000466442">
    <property type="component" value="Unassembled WGS sequence"/>
</dbReference>
<dbReference type="PANTHER" id="PTHR46618:SF1">
    <property type="entry name" value="ARMADILLO REPEAT-CONTAINING PROTEIN 3"/>
    <property type="match status" value="1"/>
</dbReference>
<feature type="region of interest" description="Disordered" evidence="2">
    <location>
        <begin position="43"/>
        <end position="72"/>
    </location>
</feature>
<name>A0A8S9XIS3_APOLU</name>
<keyword evidence="1" id="KW-0677">Repeat</keyword>
<protein>
    <recommendedName>
        <fullName evidence="3">EDR1/CTR1/ARMC3-like peptidase-like domain-containing protein</fullName>
    </recommendedName>
</protein>
<reference evidence="4" key="1">
    <citation type="journal article" date="2021" name="Mol. Ecol. Resour.">
        <title>Apolygus lucorum genome provides insights into omnivorousness and mesophyll feeding.</title>
        <authorList>
            <person name="Liu Y."/>
            <person name="Liu H."/>
            <person name="Wang H."/>
            <person name="Huang T."/>
            <person name="Liu B."/>
            <person name="Yang B."/>
            <person name="Yin L."/>
            <person name="Li B."/>
            <person name="Zhang Y."/>
            <person name="Zhang S."/>
            <person name="Jiang F."/>
            <person name="Zhang X."/>
            <person name="Ren Y."/>
            <person name="Wang B."/>
            <person name="Wang S."/>
            <person name="Lu Y."/>
            <person name="Wu K."/>
            <person name="Fan W."/>
            <person name="Wang G."/>
        </authorList>
    </citation>
    <scope>NUCLEOTIDE SEQUENCE</scope>
    <source>
        <strain evidence="4">12Hb</strain>
    </source>
</reference>
<feature type="compositionally biased region" description="Acidic residues" evidence="2">
    <location>
        <begin position="62"/>
        <end position="71"/>
    </location>
</feature>
<sequence length="1283" mass="146164">MNRKQNPYSFVEDYGFNHRFGIAPDSSKDQFFHSILEKIFPTLVSEGKEDDGSRNSSSSESSESESDDDDYPEVHHCRIYSCKDPECFSCELANDCFNCSHCGLNRTLQLPCLDCKSSDIHSLATHNEVRCSYHKDFPKVVTPQFSVCHDTSQISRSTYVPLDLESTKDAPLMKDRDKLAQYIASKNISSSERKDELLRNVLDRTYSQCQISTHLDPQFELNVDTSKYETKSIVPPPELKMPRIIPPPKRDRTESKDPGLSQGEKVDSPVVAVDQNTKQDVTSAQLPQPIQNEGNVQNFVCKCCKVDDETCAYPGDHLISKDPCVLCAKNHVPPCKCYRQRKLLEKRKADINEAIDVLIANHTRACYDFHCPLRSKEMNEESITKWFDTLVKLERVMFQCPLNVTDFSPGVAQDTNDQDEIMHTYVSNYVPRPMIPGQKRFNGVSKMKFWDRLNSFQEQFTDHTMSTNTPLISGITKTIFSDDDEDIHGRYDDVYKYWDRNKIFVPKKILVKRPETLVKLIETKDLPLKFETLHALNRSARINKILQDGCGQKKVIEPLLEVLDKCDHDGIRRLAVYTLSMAVRHPSGRCVFFDLGKETLENLYKHYLTDKPYAMRRAFMLVLSNLLEDTGVNAILCNTVTFENTFANMCEKDPDLQSYLMKMVGYAMHDMEGREKIVALPEFRLTPVLSGCLSKKPRVREIALNLLDTIVSFCKQDVVIKTFKDKAYMAYAHPVVLKIYEQLAENPEAGPAIKDGSLANLVEFVETVDDPKLIAHTLRVLVKMARDPLTKEVLALTNVITKVAPLLVHTDEELAQSVLMILELMAAKGSRNFITQQLVKADPMVDLLWVVGSENRGWDTRVIALRCIIALLNLSPFFGECFIRCKNATNVINLLCHQAKFLTTYSKTLLVQVLSVLAKSKRNYEFLIRNKAIKALLYSFKRKFISADILMNLMFLVTDLTDNFELGAKAFMNNGLLRWMIDLEEIYPEMSGSIRSAIDSIIRNYLPLKFAHQGFLNYQDYTNKSLFFVTKNPYNAYKDKSPFPMFDKGISNKLKPENPIYYFNLPRSMRGASAGDLGEGLKIETSDNFEMYATVSRSADSVHKPPGKDEEEEKFVALEVDNKLEEIFEQAKSSIAQRHIDSPPANQRDRRINELLGMAKVVVKSMMGFDPTVPFTRRIQEIYLETLKKHLGTSIFPIGRLVMGYKFERAVLFKGLADALDIPSWLHRTGSKIAWNEVYVPPAEGYQGGELLPTHVVDLMSLEPKLLAVKSREAKAYVSNVDD</sequence>
<feature type="compositionally biased region" description="Basic and acidic residues" evidence="2">
    <location>
        <begin position="248"/>
        <end position="257"/>
    </location>
</feature>
<evidence type="ECO:0000259" key="3">
    <source>
        <dbReference type="Pfam" id="PF14381"/>
    </source>
</evidence>
<accession>A0A8S9XIS3</accession>
<evidence type="ECO:0000256" key="2">
    <source>
        <dbReference type="SAM" id="MobiDB-lite"/>
    </source>
</evidence>
<dbReference type="Pfam" id="PF14381">
    <property type="entry name" value="EDR1_CTR1_ARMC3_pept"/>
    <property type="match status" value="1"/>
</dbReference>
<dbReference type="InterPro" id="IPR011989">
    <property type="entry name" value="ARM-like"/>
</dbReference>
<organism evidence="4 5">
    <name type="scientific">Apolygus lucorum</name>
    <name type="common">Small green plant bug</name>
    <name type="synonym">Lygocoris lucorum</name>
    <dbReference type="NCBI Taxonomy" id="248454"/>
    <lineage>
        <taxon>Eukaryota</taxon>
        <taxon>Metazoa</taxon>
        <taxon>Ecdysozoa</taxon>
        <taxon>Arthropoda</taxon>
        <taxon>Hexapoda</taxon>
        <taxon>Insecta</taxon>
        <taxon>Pterygota</taxon>
        <taxon>Neoptera</taxon>
        <taxon>Paraneoptera</taxon>
        <taxon>Hemiptera</taxon>
        <taxon>Heteroptera</taxon>
        <taxon>Panheteroptera</taxon>
        <taxon>Cimicomorpha</taxon>
        <taxon>Miridae</taxon>
        <taxon>Mirini</taxon>
        <taxon>Apolygus</taxon>
    </lineage>
</organism>
<gene>
    <name evidence="4" type="ORF">GE061_016910</name>
</gene>
<keyword evidence="5" id="KW-1185">Reference proteome</keyword>
<dbReference type="PANTHER" id="PTHR46618">
    <property type="entry name" value="ARMADILLO REPEAT-CONTAINING PROTEIN 3"/>
    <property type="match status" value="1"/>
</dbReference>
<dbReference type="SUPFAM" id="SSF48371">
    <property type="entry name" value="ARM repeat"/>
    <property type="match status" value="1"/>
</dbReference>
<dbReference type="InterPro" id="IPR055164">
    <property type="entry name" value="EDR1/CTR1/ARMC3-like_pept-like"/>
</dbReference>
<evidence type="ECO:0000256" key="1">
    <source>
        <dbReference type="ARBA" id="ARBA00022737"/>
    </source>
</evidence>
<feature type="compositionally biased region" description="Pro residues" evidence="2">
    <location>
        <begin position="234"/>
        <end position="247"/>
    </location>
</feature>